<sequence>MNKKAIIFSLLVALVVTIFGYIYYYSKPYVVNGYGDVPLIVLSNKKFVFNVSEEIDEQSLTDETIFVTNKNGERVPITVDSTSNTISILPPSNGYDIDMGPYKLKLSNKIKSINGEKIRSGLEVVFDAKENLPSVTSKKELNQLFSQRLKEMQKETKSFFGWARGETFTSSDEAMDSSDSGMAMSGAEAEYSETNIQVTGVDEADIVKTDGSYIYQVIDNRLTITNAQPVENVEKVAEVRYQNFSPFQLYVDGNRLVVIGNDWKSYAGNNARGGMAILPIYESAKVIIYDITNKEEPVELRAVSLEGHYLTSRKIDDYVYLITNLYPNIWELSENSEIDLRPRYMDTISGADTKISQPEYEDIYYIPESNENNFMNIIAINIKDSTEEISTVSYLGSGQELYMNREHLYTTVPTYNVEDSFYGTMHTDIYKFSINGPNIEFVNTGTVDGRLLNQFSMDEHNGYFRVATTKGDAWDERSPSSNNLFILDDQLNIISTVEDLARGERIYSARFMGDKGYIVTFKEVDPLFVFDLSDPYGPKVLGELKIPGFSNYLHPYDENHLIGFGHHTRLEKGEIGVQPRVVQDGVKISLFDVSDPTNPTEKFSEIVGNEFSYSPLNHDHKALLFNKEKDIFAFPITTYNERGLLQFQGALVYGIDPKKGFTLHDEITHAEKTNSYESWEDGILRVLYINDYLYAVSPNKISTHKISW</sequence>
<gene>
    <name evidence="1" type="ORF">BC6307_24125</name>
</gene>
<dbReference type="EMBL" id="CP018866">
    <property type="protein sequence ID" value="AST94117.1"/>
    <property type="molecule type" value="Genomic_DNA"/>
</dbReference>
<dbReference type="AlphaFoldDB" id="A0A223KXI0"/>
<evidence type="ECO:0000313" key="1">
    <source>
        <dbReference type="EMBL" id="AST94117.1"/>
    </source>
</evidence>
<keyword evidence="2" id="KW-1185">Reference proteome</keyword>
<dbReference type="Proteomes" id="UP000215224">
    <property type="component" value="Chromosome"/>
</dbReference>
<dbReference type="InterPro" id="IPR019198">
    <property type="entry name" value="Beta_propeller_containing"/>
</dbReference>
<accession>A0A223KXI0</accession>
<evidence type="ECO:0008006" key="3">
    <source>
        <dbReference type="Google" id="ProtNLM"/>
    </source>
</evidence>
<dbReference type="STRING" id="1314751.GCA_001591425_02972"/>
<dbReference type="KEGG" id="bcoh:BC6307_24125"/>
<reference evidence="1 2" key="1">
    <citation type="submission" date="2016-12" db="EMBL/GenBank/DDBJ databases">
        <title>The whole genome sequencing and assembly of Bacillus cohnii DSM 6307T strain.</title>
        <authorList>
            <person name="Lee Y.-J."/>
            <person name="Yi H."/>
            <person name="Bahn Y.-S."/>
            <person name="Kim J.F."/>
            <person name="Lee D.-W."/>
        </authorList>
    </citation>
    <scope>NUCLEOTIDE SEQUENCE [LARGE SCALE GENOMIC DNA]</scope>
    <source>
        <strain evidence="1 2">DSM 6307</strain>
    </source>
</reference>
<dbReference type="RefSeq" id="WP_066417747.1">
    <property type="nucleotide sequence ID" value="NZ_CP018866.1"/>
</dbReference>
<organism evidence="1 2">
    <name type="scientific">Sutcliffiella cohnii</name>
    <dbReference type="NCBI Taxonomy" id="33932"/>
    <lineage>
        <taxon>Bacteria</taxon>
        <taxon>Bacillati</taxon>
        <taxon>Bacillota</taxon>
        <taxon>Bacilli</taxon>
        <taxon>Bacillales</taxon>
        <taxon>Bacillaceae</taxon>
        <taxon>Sutcliffiella</taxon>
    </lineage>
</organism>
<evidence type="ECO:0000313" key="2">
    <source>
        <dbReference type="Proteomes" id="UP000215224"/>
    </source>
</evidence>
<protein>
    <recommendedName>
        <fullName evidence="3">Beta propeller domain-containing protein</fullName>
    </recommendedName>
</protein>
<dbReference type="Pfam" id="PF09826">
    <property type="entry name" value="Beta_propel"/>
    <property type="match status" value="1"/>
</dbReference>
<proteinExistence type="predicted"/>
<name>A0A223KXI0_9BACI</name>